<accession>A0A1I8EPP4</accession>
<keyword evidence="1" id="KW-1133">Transmembrane helix</keyword>
<protein>
    <submittedName>
        <fullName evidence="2">Uncharacterized protein</fullName>
    </submittedName>
</protein>
<dbReference type="AlphaFoldDB" id="A0A1I8EPP4"/>
<dbReference type="WBParaSite" id="maker-PairedContig_3826-snap-gene-0.7-mRNA-1">
    <property type="protein sequence ID" value="maker-PairedContig_3826-snap-gene-0.7-mRNA-1"/>
    <property type="gene ID" value="maker-PairedContig_3826-snap-gene-0.7"/>
</dbReference>
<dbReference type="STRING" id="6293.A0A1I8EPP4"/>
<feature type="transmembrane region" description="Helical" evidence="1">
    <location>
        <begin position="60"/>
        <end position="80"/>
    </location>
</feature>
<keyword evidence="1" id="KW-0472">Membrane</keyword>
<organism evidence="2">
    <name type="scientific">Wuchereria bancrofti</name>
    <dbReference type="NCBI Taxonomy" id="6293"/>
    <lineage>
        <taxon>Eukaryota</taxon>
        <taxon>Metazoa</taxon>
        <taxon>Ecdysozoa</taxon>
        <taxon>Nematoda</taxon>
        <taxon>Chromadorea</taxon>
        <taxon>Rhabditida</taxon>
        <taxon>Spirurina</taxon>
        <taxon>Spiruromorpha</taxon>
        <taxon>Filarioidea</taxon>
        <taxon>Onchocercidae</taxon>
        <taxon>Wuchereria</taxon>
    </lineage>
</organism>
<evidence type="ECO:0000256" key="1">
    <source>
        <dbReference type="SAM" id="Phobius"/>
    </source>
</evidence>
<proteinExistence type="predicted"/>
<sequence length="164" mass="18911">YRNTIIQVTNVPLKNKVILGEQKLKNRINIAFRMGKGIKRIKDQLHLIDFDRIITLTPCALHLVLVVAVAAYVLLGALAIRQLEAIAINRNSTMNRNGNIYRGDDKRNKIIRPKMECMIEMLKQRSSAKICDEGHLDELTDVVYNICFQEQIYDDRNENKDTVM</sequence>
<name>A0A1I8EPP4_WUCBA</name>
<reference evidence="2" key="1">
    <citation type="submission" date="2016-11" db="UniProtKB">
        <authorList>
            <consortium name="WormBaseParasite"/>
        </authorList>
    </citation>
    <scope>IDENTIFICATION</scope>
    <source>
        <strain evidence="2">pt0022</strain>
    </source>
</reference>
<evidence type="ECO:0000313" key="2">
    <source>
        <dbReference type="WBParaSite" id="maker-PairedContig_3826-snap-gene-0.7-mRNA-1"/>
    </source>
</evidence>
<keyword evidence="1" id="KW-0812">Transmembrane</keyword>